<evidence type="ECO:0000256" key="3">
    <source>
        <dbReference type="ARBA" id="ARBA00022763"/>
    </source>
</evidence>
<name>A0A4V1LFL6_9LACO</name>
<dbReference type="FunFam" id="1.10.1420.10:FF:000007">
    <property type="entry name" value="DNA mismatch repair protein MutS"/>
    <property type="match status" value="1"/>
</dbReference>
<dbReference type="Gene3D" id="3.40.1170.10">
    <property type="entry name" value="DNA repair protein MutS, domain I"/>
    <property type="match status" value="1"/>
</dbReference>
<evidence type="ECO:0000313" key="12">
    <source>
        <dbReference type="Proteomes" id="UP000290602"/>
    </source>
</evidence>
<keyword evidence="3 7" id="KW-0227">DNA damage</keyword>
<dbReference type="InterPro" id="IPR027417">
    <property type="entry name" value="P-loop_NTPase"/>
</dbReference>
<dbReference type="Proteomes" id="UP000290602">
    <property type="component" value="Unassembled WGS sequence"/>
</dbReference>
<evidence type="ECO:0000256" key="7">
    <source>
        <dbReference type="HAMAP-Rule" id="MF_00096"/>
    </source>
</evidence>
<dbReference type="Pfam" id="PF01624">
    <property type="entry name" value="MutS_I"/>
    <property type="match status" value="1"/>
</dbReference>
<feature type="binding site" evidence="7">
    <location>
        <begin position="607"/>
        <end position="614"/>
    </location>
    <ligand>
        <name>ATP</name>
        <dbReference type="ChEBI" id="CHEBI:30616"/>
    </ligand>
</feature>
<proteinExistence type="inferred from homology"/>
<dbReference type="InterPro" id="IPR036678">
    <property type="entry name" value="MutS_con_dom_sf"/>
</dbReference>
<dbReference type="SMART" id="SM00534">
    <property type="entry name" value="MUTSac"/>
    <property type="match status" value="1"/>
</dbReference>
<evidence type="ECO:0000256" key="6">
    <source>
        <dbReference type="ARBA" id="ARBA00023204"/>
    </source>
</evidence>
<dbReference type="AlphaFoldDB" id="A0A4V1LFL6"/>
<dbReference type="GO" id="GO:0140664">
    <property type="term" value="F:ATP-dependent DNA damage sensor activity"/>
    <property type="evidence" value="ECO:0007669"/>
    <property type="project" value="InterPro"/>
</dbReference>
<dbReference type="SUPFAM" id="SSF55271">
    <property type="entry name" value="DNA repair protein MutS, domain I"/>
    <property type="match status" value="1"/>
</dbReference>
<protein>
    <recommendedName>
        <fullName evidence="7 8">DNA mismatch repair protein MutS</fullName>
    </recommendedName>
</protein>
<organism evidence="11 12">
    <name type="scientific">Levilactobacillus suantsaii</name>
    <dbReference type="NCBI Taxonomy" id="2292255"/>
    <lineage>
        <taxon>Bacteria</taxon>
        <taxon>Bacillati</taxon>
        <taxon>Bacillota</taxon>
        <taxon>Bacilli</taxon>
        <taxon>Lactobacillales</taxon>
        <taxon>Lactobacillaceae</taxon>
        <taxon>Levilactobacillus</taxon>
    </lineage>
</organism>
<evidence type="ECO:0000313" key="11">
    <source>
        <dbReference type="EMBL" id="RXI79784.1"/>
    </source>
</evidence>
<dbReference type="InterPro" id="IPR007861">
    <property type="entry name" value="DNA_mismatch_repair_MutS_clamp"/>
</dbReference>
<evidence type="ECO:0000256" key="4">
    <source>
        <dbReference type="ARBA" id="ARBA00022840"/>
    </source>
</evidence>
<evidence type="ECO:0000256" key="2">
    <source>
        <dbReference type="ARBA" id="ARBA00022741"/>
    </source>
</evidence>
<dbReference type="InterPro" id="IPR000432">
    <property type="entry name" value="DNA_mismatch_repair_MutS_C"/>
</dbReference>
<evidence type="ECO:0000256" key="8">
    <source>
        <dbReference type="NCBIfam" id="TIGR01070"/>
    </source>
</evidence>
<dbReference type="InterPro" id="IPR007860">
    <property type="entry name" value="DNA_mmatch_repair_MutS_con_dom"/>
</dbReference>
<dbReference type="OrthoDB" id="9802448at2"/>
<dbReference type="Gene3D" id="3.40.50.300">
    <property type="entry name" value="P-loop containing nucleotide triphosphate hydrolases"/>
    <property type="match status" value="1"/>
</dbReference>
<dbReference type="GO" id="GO:0005829">
    <property type="term" value="C:cytosol"/>
    <property type="evidence" value="ECO:0007669"/>
    <property type="project" value="TreeGrafter"/>
</dbReference>
<dbReference type="PANTHER" id="PTHR11361">
    <property type="entry name" value="DNA MISMATCH REPAIR PROTEIN MUTS FAMILY MEMBER"/>
    <property type="match status" value="1"/>
</dbReference>
<dbReference type="InterPro" id="IPR007696">
    <property type="entry name" value="DNA_mismatch_repair_MutS_core"/>
</dbReference>
<dbReference type="Gene3D" id="1.10.1420.10">
    <property type="match status" value="2"/>
</dbReference>
<dbReference type="Pfam" id="PF05192">
    <property type="entry name" value="MutS_III"/>
    <property type="match status" value="1"/>
</dbReference>
<dbReference type="InterPro" id="IPR036187">
    <property type="entry name" value="DNA_mismatch_repair_MutS_sf"/>
</dbReference>
<feature type="domain" description="DNA mismatch repair proteins mutS family" evidence="10">
    <location>
        <begin position="681"/>
        <end position="697"/>
    </location>
</feature>
<dbReference type="Pfam" id="PF00488">
    <property type="entry name" value="MutS_V"/>
    <property type="match status" value="1"/>
</dbReference>
<reference evidence="11 12" key="1">
    <citation type="submission" date="2018-08" db="EMBL/GenBank/DDBJ databases">
        <title>Lactobacillus suantsai sp. nov., isolated from traditional fermented suan-tsai in Taiwan.</title>
        <authorList>
            <person name="Huang C.-H."/>
        </authorList>
    </citation>
    <scope>NUCLEOTIDE SEQUENCE [LARGE SCALE GENOMIC DNA]</scope>
    <source>
        <strain evidence="11 12">BCRC 12945</strain>
    </source>
</reference>
<dbReference type="SUPFAM" id="SSF52540">
    <property type="entry name" value="P-loop containing nucleoside triphosphate hydrolases"/>
    <property type="match status" value="1"/>
</dbReference>
<keyword evidence="5 7" id="KW-0238">DNA-binding</keyword>
<dbReference type="Gene3D" id="3.30.420.110">
    <property type="entry name" value="MutS, connector domain"/>
    <property type="match status" value="1"/>
</dbReference>
<gene>
    <name evidence="7 11" type="primary">mutS</name>
    <name evidence="11" type="ORF">DXH47_01230</name>
</gene>
<dbReference type="FunFam" id="3.40.1170.10:FF:000001">
    <property type="entry name" value="DNA mismatch repair protein MutS"/>
    <property type="match status" value="1"/>
</dbReference>
<dbReference type="SMART" id="SM00533">
    <property type="entry name" value="MUTSd"/>
    <property type="match status" value="1"/>
</dbReference>
<dbReference type="PIRSF" id="PIRSF037677">
    <property type="entry name" value="DNA_mis_repair_Msh6"/>
    <property type="match status" value="1"/>
</dbReference>
<comment type="caution">
    <text evidence="11">The sequence shown here is derived from an EMBL/GenBank/DDBJ whole genome shotgun (WGS) entry which is preliminary data.</text>
</comment>
<dbReference type="CDD" id="cd03284">
    <property type="entry name" value="ABC_MutS1"/>
    <property type="match status" value="1"/>
</dbReference>
<keyword evidence="6 7" id="KW-0234">DNA repair</keyword>
<dbReference type="Pfam" id="PF05188">
    <property type="entry name" value="MutS_II"/>
    <property type="match status" value="1"/>
</dbReference>
<keyword evidence="4 7" id="KW-0067">ATP-binding</keyword>
<comment type="function">
    <text evidence="7">This protein is involved in the repair of mismatches in DNA. It is possible that it carries out the mismatch recognition step. This protein has a weak ATPase activity.</text>
</comment>
<dbReference type="SUPFAM" id="SSF48334">
    <property type="entry name" value="DNA repair protein MutS, domain III"/>
    <property type="match status" value="1"/>
</dbReference>
<dbReference type="Pfam" id="PF05190">
    <property type="entry name" value="MutS_IV"/>
    <property type="match status" value="1"/>
</dbReference>
<dbReference type="SUPFAM" id="SSF53150">
    <property type="entry name" value="DNA repair protein MutS, domain II"/>
    <property type="match status" value="1"/>
</dbReference>
<keyword evidence="2 7" id="KW-0547">Nucleotide-binding</keyword>
<dbReference type="EMBL" id="QXIL01000002">
    <property type="protein sequence ID" value="RXI79784.1"/>
    <property type="molecule type" value="Genomic_DNA"/>
</dbReference>
<evidence type="ECO:0000256" key="1">
    <source>
        <dbReference type="ARBA" id="ARBA00006271"/>
    </source>
</evidence>
<comment type="similarity">
    <text evidence="1 7 9">Belongs to the DNA mismatch repair MutS family.</text>
</comment>
<dbReference type="InterPro" id="IPR017261">
    <property type="entry name" value="DNA_mismatch_repair_MutS/MSH"/>
</dbReference>
<keyword evidence="12" id="KW-1185">Reference proteome</keyword>
<evidence type="ECO:0000259" key="10">
    <source>
        <dbReference type="PROSITE" id="PS00486"/>
    </source>
</evidence>
<dbReference type="NCBIfam" id="TIGR01070">
    <property type="entry name" value="mutS1"/>
    <property type="match status" value="1"/>
</dbReference>
<dbReference type="GO" id="GO:0030983">
    <property type="term" value="F:mismatched DNA binding"/>
    <property type="evidence" value="ECO:0007669"/>
    <property type="project" value="InterPro"/>
</dbReference>
<evidence type="ECO:0000256" key="9">
    <source>
        <dbReference type="RuleBase" id="RU003756"/>
    </source>
</evidence>
<dbReference type="InterPro" id="IPR007695">
    <property type="entry name" value="DNA_mismatch_repair_MutS-lik_N"/>
</dbReference>
<evidence type="ECO:0000256" key="5">
    <source>
        <dbReference type="ARBA" id="ARBA00023125"/>
    </source>
</evidence>
<dbReference type="GO" id="GO:0005524">
    <property type="term" value="F:ATP binding"/>
    <property type="evidence" value="ECO:0007669"/>
    <property type="project" value="UniProtKB-UniRule"/>
</dbReference>
<dbReference type="HAMAP" id="MF_00096">
    <property type="entry name" value="MutS"/>
    <property type="match status" value="1"/>
</dbReference>
<dbReference type="InterPro" id="IPR016151">
    <property type="entry name" value="DNA_mismatch_repair_MutS_N"/>
</dbReference>
<dbReference type="GO" id="GO:0003684">
    <property type="term" value="F:damaged DNA binding"/>
    <property type="evidence" value="ECO:0007669"/>
    <property type="project" value="UniProtKB-UniRule"/>
</dbReference>
<dbReference type="GO" id="GO:0006298">
    <property type="term" value="P:mismatch repair"/>
    <property type="evidence" value="ECO:0007669"/>
    <property type="project" value="UniProtKB-UniRule"/>
</dbReference>
<dbReference type="InterPro" id="IPR045076">
    <property type="entry name" value="MutS"/>
</dbReference>
<dbReference type="InterPro" id="IPR005748">
    <property type="entry name" value="DNA_mismatch_repair_MutS"/>
</dbReference>
<dbReference type="PROSITE" id="PS00486">
    <property type="entry name" value="DNA_MISMATCH_REPAIR_2"/>
    <property type="match status" value="1"/>
</dbReference>
<dbReference type="PANTHER" id="PTHR11361:SF34">
    <property type="entry name" value="DNA MISMATCH REPAIR PROTEIN MSH1, MITOCHONDRIAL"/>
    <property type="match status" value="1"/>
</dbReference>
<accession>A0A4V1LFL6</accession>
<sequence>MSTPKLTPMMVQYQKIKDQYPDAFLFYRLGDFYEMFNDDAVKGSQLLELTLTTRSHSSKNPIPMCGVPHKAVQNYVDILVDQGYKVAICEQMEDPKLAKGMVKREVIQLVTPGTQTDTGAAGAKRNNYLTALMMPQADQYNLAYTDLSTGELKAAAIDSRTTVMNELMSLQTKEVVVDDSVPTALTNQLQKMGILISKQETVEPSAEVSYVQQDLTDPRLQQVVGLLVTYVTVTQKRSLAHLQRAVAYKPTSFLKFDHSSQVNLELTQNLRTKKKSGTLLWLLDETKTAMGGRLLKQWLDRPLIDRQQIETRQARVGALLDHYFERNSLQDELVKVYDLERLAGRVAFGSVNGRDLIQLQTSLEQVPQIKHTLAELDEAVFDPLLTQLDPVDDVAAAIKAAIVPEPPLSVTDGGLIKDGYNDQLDTYRDAMRNGKQWLAEMEAHEREVTGINNLKIGYNHVFGYYIEVTKVNLDKLPADRYERKQTLANAERFSTPELKDKERLILEAEEKSVALEYKLFVDLREQVKSAITRLQKLAAAIASLDVLQSFAVVSENYHFVKPTFTTGHVLDIKQGRHPVVEKVLGRQSYVPNDVEMPDDTTILLITGPNMSGKSTYMRQLALTVIIAQMGCFVPAESAQMPIFDQIFTRIGAADDLISGQSTFMVEMQEANRALSQATENSLILFDEIGRGTATYDGMALAQAIVEFVHNHVHAKTLFSTHYHELTALDTVLPALRNVHVGAVEQDGDLVFLHQVQPGPADKSYGIHVAKLAGMPESLLKRADVILGELEQQAASAPTVAKELTHDHPNVASAESQFATTSPVSASTSTSTVAEQSVSAVSATPAATSDAVTPKPQPTDADQQLSLFTDEPEVDPTQAKVLAQLKDLNLMGMTPMAIMNQVYQWQQKLNK</sequence>
<dbReference type="RefSeq" id="WP_129031272.1">
    <property type="nucleotide sequence ID" value="NZ_QXIL01000002.1"/>
</dbReference>
<dbReference type="NCBIfam" id="NF003810">
    <property type="entry name" value="PRK05399.1"/>
    <property type="match status" value="1"/>
</dbReference>